<dbReference type="Pfam" id="PF02517">
    <property type="entry name" value="Rce1-like"/>
    <property type="match status" value="1"/>
</dbReference>
<feature type="transmembrane region" description="Helical" evidence="1">
    <location>
        <begin position="215"/>
        <end position="245"/>
    </location>
</feature>
<dbReference type="InterPro" id="IPR003675">
    <property type="entry name" value="Rce1/LyrA-like_dom"/>
</dbReference>
<reference evidence="3" key="1">
    <citation type="journal article" date="2021" name="PeerJ">
        <title>Extensive microbial diversity within the chicken gut microbiome revealed by metagenomics and culture.</title>
        <authorList>
            <person name="Gilroy R."/>
            <person name="Ravi A."/>
            <person name="Getino M."/>
            <person name="Pursley I."/>
            <person name="Horton D.L."/>
            <person name="Alikhan N.F."/>
            <person name="Baker D."/>
            <person name="Gharbi K."/>
            <person name="Hall N."/>
            <person name="Watson M."/>
            <person name="Adriaenssens E.M."/>
            <person name="Foster-Nyarko E."/>
            <person name="Jarju S."/>
            <person name="Secka A."/>
            <person name="Antonio M."/>
            <person name="Oren A."/>
            <person name="Chaudhuri R.R."/>
            <person name="La Ragione R."/>
            <person name="Hildebrand F."/>
            <person name="Pallen M.J."/>
        </authorList>
    </citation>
    <scope>NUCLEOTIDE SEQUENCE</scope>
    <source>
        <strain evidence="3">ChiHjej8B7-25341</strain>
    </source>
</reference>
<feature type="transmembrane region" description="Helical" evidence="1">
    <location>
        <begin position="152"/>
        <end position="170"/>
    </location>
</feature>
<feature type="transmembrane region" description="Helical" evidence="1">
    <location>
        <begin position="55"/>
        <end position="76"/>
    </location>
</feature>
<evidence type="ECO:0000259" key="2">
    <source>
        <dbReference type="Pfam" id="PF02517"/>
    </source>
</evidence>
<evidence type="ECO:0000256" key="1">
    <source>
        <dbReference type="SAM" id="Phobius"/>
    </source>
</evidence>
<evidence type="ECO:0000313" key="3">
    <source>
        <dbReference type="EMBL" id="HJD32199.1"/>
    </source>
</evidence>
<dbReference type="GO" id="GO:0080120">
    <property type="term" value="P:CAAX-box protein maturation"/>
    <property type="evidence" value="ECO:0007669"/>
    <property type="project" value="UniProtKB-ARBA"/>
</dbReference>
<feature type="domain" description="CAAX prenyl protease 2/Lysostaphin resistance protein A-like" evidence="2">
    <location>
        <begin position="93"/>
        <end position="187"/>
    </location>
</feature>
<accession>A0A9D2R0V7</accession>
<keyword evidence="3" id="KW-0378">Hydrolase</keyword>
<gene>
    <name evidence="3" type="ORF">H9912_09690</name>
</gene>
<keyword evidence="3" id="KW-0645">Protease</keyword>
<feature type="transmembrane region" description="Helical" evidence="1">
    <location>
        <begin position="24"/>
        <end position="43"/>
    </location>
</feature>
<dbReference type="PANTHER" id="PTHR36435">
    <property type="entry name" value="SLR1288 PROTEIN"/>
    <property type="match status" value="1"/>
</dbReference>
<dbReference type="GO" id="GO:0008237">
    <property type="term" value="F:metallopeptidase activity"/>
    <property type="evidence" value="ECO:0007669"/>
    <property type="project" value="UniProtKB-KW"/>
</dbReference>
<name>A0A9D2R0V7_9FIRM</name>
<proteinExistence type="predicted"/>
<dbReference type="PANTHER" id="PTHR36435:SF1">
    <property type="entry name" value="CAAX AMINO TERMINAL PROTEASE FAMILY PROTEIN"/>
    <property type="match status" value="1"/>
</dbReference>
<dbReference type="GO" id="GO:0004175">
    <property type="term" value="F:endopeptidase activity"/>
    <property type="evidence" value="ECO:0007669"/>
    <property type="project" value="UniProtKB-ARBA"/>
</dbReference>
<sequence>MTVLVLYKAFSVTFLEKTPYTWDYTFHHITLTLLCILMMREAYQGEFHMGFRGKRFGLGLLLCWPALLFIALNLLSTLSAERIYPESLIMEMARNVSIGLFEEVVVRAILVGHMMYHWKNSPHRVFKSVLWSSVLFGVLHIGNVFANPVGTALQIFYAAGFGVMFAAAYIRTRNLWSCILVHALVDLAANLNSIYVPLQADMEAYQMSLQEVPSLAYFLVPQQIVSILSGIFVPGILVGVIFAVAAGAFSLRKSKAEEIAQLWENM</sequence>
<protein>
    <submittedName>
        <fullName evidence="3">CPBP family intramembrane metalloprotease</fullName>
    </submittedName>
</protein>
<dbReference type="EMBL" id="DWUW01000275">
    <property type="protein sequence ID" value="HJD32199.1"/>
    <property type="molecule type" value="Genomic_DNA"/>
</dbReference>
<dbReference type="AlphaFoldDB" id="A0A9D2R0V7"/>
<keyword evidence="1" id="KW-1133">Transmembrane helix</keyword>
<evidence type="ECO:0000313" key="4">
    <source>
        <dbReference type="Proteomes" id="UP000823851"/>
    </source>
</evidence>
<comment type="caution">
    <text evidence="3">The sequence shown here is derived from an EMBL/GenBank/DDBJ whole genome shotgun (WGS) entry which is preliminary data.</text>
</comment>
<dbReference type="InterPro" id="IPR052710">
    <property type="entry name" value="CAAX_protease"/>
</dbReference>
<keyword evidence="1" id="KW-0472">Membrane</keyword>
<keyword evidence="3" id="KW-0482">Metalloprotease</keyword>
<dbReference type="Proteomes" id="UP000823851">
    <property type="component" value="Unassembled WGS sequence"/>
</dbReference>
<feature type="transmembrane region" description="Helical" evidence="1">
    <location>
        <begin position="175"/>
        <end position="195"/>
    </location>
</feature>
<reference evidence="3" key="2">
    <citation type="submission" date="2021-04" db="EMBL/GenBank/DDBJ databases">
        <authorList>
            <person name="Gilroy R."/>
        </authorList>
    </citation>
    <scope>NUCLEOTIDE SEQUENCE</scope>
    <source>
        <strain evidence="3">ChiHjej8B7-25341</strain>
    </source>
</reference>
<organism evidence="3 4">
    <name type="scientific">Candidatus Eisenbergiella stercorigallinarum</name>
    <dbReference type="NCBI Taxonomy" id="2838557"/>
    <lineage>
        <taxon>Bacteria</taxon>
        <taxon>Bacillati</taxon>
        <taxon>Bacillota</taxon>
        <taxon>Clostridia</taxon>
        <taxon>Lachnospirales</taxon>
        <taxon>Lachnospiraceae</taxon>
        <taxon>Eisenbergiella</taxon>
    </lineage>
</organism>
<keyword evidence="1" id="KW-0812">Transmembrane</keyword>